<evidence type="ECO:0000313" key="3">
    <source>
        <dbReference type="EMBL" id="MFC2925525.1"/>
    </source>
</evidence>
<dbReference type="SUPFAM" id="SSF56954">
    <property type="entry name" value="Outer membrane efflux proteins (OEP)"/>
    <property type="match status" value="1"/>
</dbReference>
<keyword evidence="2" id="KW-0732">Signal</keyword>
<dbReference type="PROSITE" id="PS51257">
    <property type="entry name" value="PROKAR_LIPOPROTEIN"/>
    <property type="match status" value="1"/>
</dbReference>
<evidence type="ECO:0000313" key="4">
    <source>
        <dbReference type="Proteomes" id="UP001595379"/>
    </source>
</evidence>
<dbReference type="EMBL" id="JBHRSV010000004">
    <property type="protein sequence ID" value="MFC2925525.1"/>
    <property type="molecule type" value="Genomic_DNA"/>
</dbReference>
<name>A0ABV6ZVP1_9PROT</name>
<feature type="signal peptide" evidence="2">
    <location>
        <begin position="1"/>
        <end position="17"/>
    </location>
</feature>
<sequence length="451" mass="46824">MSFRVLIALSVSAAALAGCVSVDGVAERERALSAAADHTDPVAPYDVPLPQAGETLSEDGAAALAIARNPALRAQLAEAGLARADWAVAVLPPNPVVELTWFNPEGAGAVLDMDVRAPAAALLGYPMRRAAARAAYDGAQARAVLDAIDFAADARRAWVVAVAANERAALQTRILQSAEAALVVAEEIDAAGNAPTAALARQQLMTLAARADADDARQAAMLAGLDLGVVIAGEAELPARLPDPVAVNVPEDAAEQALNASLPLAAARAEAERAARAAGYETLDSFLGGLEIGPAFDIEDGETETGISAHLDLPLFGLGHPQRAAAQIRAQQAADRYTALEAEIRAAITAQVAEMEWASERARFIREELLPASTRSLDETMRQYNAMQTGVYALLDAFNAQASAGRAYVDAMARYHRARIGFTAMMQGGSPSGVEISAPRAGAAANAGEDH</sequence>
<dbReference type="PANTHER" id="PTHR30203">
    <property type="entry name" value="OUTER MEMBRANE CATION EFFLUX PROTEIN"/>
    <property type="match status" value="1"/>
</dbReference>
<keyword evidence="4" id="KW-1185">Reference proteome</keyword>
<feature type="coiled-coil region" evidence="1">
    <location>
        <begin position="323"/>
        <end position="350"/>
    </location>
</feature>
<evidence type="ECO:0000256" key="2">
    <source>
        <dbReference type="SAM" id="SignalP"/>
    </source>
</evidence>
<feature type="chain" id="PRO_5045337030" evidence="2">
    <location>
        <begin position="18"/>
        <end position="451"/>
    </location>
</feature>
<gene>
    <name evidence="3" type="ORF">ACFOOR_05355</name>
</gene>
<comment type="caution">
    <text evidence="3">The sequence shown here is derived from an EMBL/GenBank/DDBJ whole genome shotgun (WGS) entry which is preliminary data.</text>
</comment>
<dbReference type="RefSeq" id="WP_343165414.1">
    <property type="nucleotide sequence ID" value="NZ_JBHRSV010000004.1"/>
</dbReference>
<organism evidence="3 4">
    <name type="scientific">Hyphobacterium vulgare</name>
    <dbReference type="NCBI Taxonomy" id="1736751"/>
    <lineage>
        <taxon>Bacteria</taxon>
        <taxon>Pseudomonadati</taxon>
        <taxon>Pseudomonadota</taxon>
        <taxon>Alphaproteobacteria</taxon>
        <taxon>Maricaulales</taxon>
        <taxon>Maricaulaceae</taxon>
        <taxon>Hyphobacterium</taxon>
    </lineage>
</organism>
<protein>
    <submittedName>
        <fullName evidence="3">TolC family protein</fullName>
    </submittedName>
</protein>
<dbReference type="InterPro" id="IPR010131">
    <property type="entry name" value="MdtP/NodT-like"/>
</dbReference>
<dbReference type="Proteomes" id="UP001595379">
    <property type="component" value="Unassembled WGS sequence"/>
</dbReference>
<dbReference type="PANTHER" id="PTHR30203:SF24">
    <property type="entry name" value="BLR4935 PROTEIN"/>
    <property type="match status" value="1"/>
</dbReference>
<keyword evidence="1" id="KW-0175">Coiled coil</keyword>
<proteinExistence type="predicted"/>
<reference evidence="4" key="1">
    <citation type="journal article" date="2019" name="Int. J. Syst. Evol. Microbiol.">
        <title>The Global Catalogue of Microorganisms (GCM) 10K type strain sequencing project: providing services to taxonomists for standard genome sequencing and annotation.</title>
        <authorList>
            <consortium name="The Broad Institute Genomics Platform"/>
            <consortium name="The Broad Institute Genome Sequencing Center for Infectious Disease"/>
            <person name="Wu L."/>
            <person name="Ma J."/>
        </authorList>
    </citation>
    <scope>NUCLEOTIDE SEQUENCE [LARGE SCALE GENOMIC DNA]</scope>
    <source>
        <strain evidence="4">KCTC 52487</strain>
    </source>
</reference>
<dbReference type="Gene3D" id="1.20.1600.10">
    <property type="entry name" value="Outer membrane efflux proteins (OEP)"/>
    <property type="match status" value="1"/>
</dbReference>
<evidence type="ECO:0000256" key="1">
    <source>
        <dbReference type="SAM" id="Coils"/>
    </source>
</evidence>
<accession>A0ABV6ZVP1</accession>